<reference evidence="1" key="1">
    <citation type="submission" date="2021-10" db="EMBL/GenBank/DDBJ databases">
        <title>Melipona bicolor Genome sequencing and assembly.</title>
        <authorList>
            <person name="Araujo N.S."/>
            <person name="Arias M.C."/>
        </authorList>
    </citation>
    <scope>NUCLEOTIDE SEQUENCE</scope>
    <source>
        <strain evidence="1">USP_2M_L1-L4_2017</strain>
        <tissue evidence="1">Whole body</tissue>
    </source>
</reference>
<evidence type="ECO:0000313" key="1">
    <source>
        <dbReference type="EMBL" id="KAK1133948.1"/>
    </source>
</evidence>
<comment type="caution">
    <text evidence="1">The sequence shown here is derived from an EMBL/GenBank/DDBJ whole genome shotgun (WGS) entry which is preliminary data.</text>
</comment>
<gene>
    <name evidence="1" type="ORF">K0M31_011734</name>
</gene>
<dbReference type="AlphaFoldDB" id="A0AA40GA44"/>
<accession>A0AA40GA44</accession>
<protein>
    <submittedName>
        <fullName evidence="1">Uncharacterized protein</fullName>
    </submittedName>
</protein>
<name>A0AA40GA44_9HYME</name>
<evidence type="ECO:0000313" key="2">
    <source>
        <dbReference type="Proteomes" id="UP001177670"/>
    </source>
</evidence>
<dbReference type="EMBL" id="JAHYIQ010000003">
    <property type="protein sequence ID" value="KAK1133948.1"/>
    <property type="molecule type" value="Genomic_DNA"/>
</dbReference>
<keyword evidence="2" id="KW-1185">Reference proteome</keyword>
<sequence length="75" mass="8080">MVIRLAGLQRGNRGRISKLRDVAIATVLESRGNSGDIRIERSDSDDIRSGSTQGEVPVNLARFGNGESIAISRTL</sequence>
<organism evidence="1 2">
    <name type="scientific">Melipona bicolor</name>
    <dbReference type="NCBI Taxonomy" id="60889"/>
    <lineage>
        <taxon>Eukaryota</taxon>
        <taxon>Metazoa</taxon>
        <taxon>Ecdysozoa</taxon>
        <taxon>Arthropoda</taxon>
        <taxon>Hexapoda</taxon>
        <taxon>Insecta</taxon>
        <taxon>Pterygota</taxon>
        <taxon>Neoptera</taxon>
        <taxon>Endopterygota</taxon>
        <taxon>Hymenoptera</taxon>
        <taxon>Apocrita</taxon>
        <taxon>Aculeata</taxon>
        <taxon>Apoidea</taxon>
        <taxon>Anthophila</taxon>
        <taxon>Apidae</taxon>
        <taxon>Melipona</taxon>
    </lineage>
</organism>
<dbReference type="Proteomes" id="UP001177670">
    <property type="component" value="Unassembled WGS sequence"/>
</dbReference>
<proteinExistence type="predicted"/>